<evidence type="ECO:0000313" key="21">
    <source>
        <dbReference type="Proteomes" id="UP000007648"/>
    </source>
</evidence>
<evidence type="ECO:0000256" key="13">
    <source>
        <dbReference type="ARBA" id="ARBA00023180"/>
    </source>
</evidence>
<comment type="subcellular location">
    <subcellularLocation>
        <location evidence="3">Lysosome</location>
    </subcellularLocation>
</comment>
<keyword evidence="13" id="KW-0325">Glycoprotein</keyword>
<comment type="similarity">
    <text evidence="4">Belongs to the sulfatase family.</text>
</comment>
<sequence>MATVAMVLGLSLFLGWASLGAEAEPRPPNIVLLLMDDMGWGDLGVFGEPSKETPHLDQMAAEGMLFPNFYTANPLCSPSRAALLTGRLPIRNGFYTTNAHARNAYTPQEIVGGIPDSEFLLPELLKKAGYVNKIVGKWHLGHRPQFHPLKHGFDEWFGAPNCHFGPYDNKARPNIPVYRNWEMVGRFFEDFPINLKTGEANLTQIYLQEAVDFIKQQAHQQPFFLYWAVDATHAPVYASKSFLGTSQRGRYGDAVREIDDCVGKILKLLQDLGIQENTFVFFTSDNGAALISAPIQGGSNGPFLCGKQTTFEGGMREPAIAWWPGHIPAGRGIDFCPGQNISGVTTHSQEEHTKLPLLFHLGRDPGEKYPISFSSLEYQNVLLKIFPIVEEHKKTMIPAEPQLNVCNLAVMNWAPPGCEKLGRCLASPESKPEKCFWPH</sequence>
<evidence type="ECO:0000313" key="20">
    <source>
        <dbReference type="Ensembl" id="ENSSHAP00000025341.1"/>
    </source>
</evidence>
<evidence type="ECO:0000256" key="18">
    <source>
        <dbReference type="SAM" id="SignalP"/>
    </source>
</evidence>
<dbReference type="GO" id="GO:0005764">
    <property type="term" value="C:lysosome"/>
    <property type="evidence" value="ECO:0007669"/>
    <property type="project" value="UniProtKB-SubCell"/>
</dbReference>
<proteinExistence type="inferred from homology"/>
<dbReference type="GO" id="GO:0004065">
    <property type="term" value="F:arylsulfatase activity"/>
    <property type="evidence" value="ECO:0007669"/>
    <property type="project" value="TreeGrafter"/>
</dbReference>
<keyword evidence="10" id="KW-0378">Hydrolase</keyword>
<evidence type="ECO:0000259" key="19">
    <source>
        <dbReference type="Pfam" id="PF00884"/>
    </source>
</evidence>
<dbReference type="Gene3D" id="3.30.1120.10">
    <property type="match status" value="1"/>
</dbReference>
<reference evidence="20" key="3">
    <citation type="submission" date="2025-09" db="UniProtKB">
        <authorList>
            <consortium name="Ensembl"/>
        </authorList>
    </citation>
    <scope>IDENTIFICATION</scope>
</reference>
<accession>A0A7N4NLT6</accession>
<evidence type="ECO:0000256" key="6">
    <source>
        <dbReference type="ARBA" id="ARBA00012117"/>
    </source>
</evidence>
<evidence type="ECO:0000256" key="16">
    <source>
        <dbReference type="ARBA" id="ARBA00032952"/>
    </source>
</evidence>
<dbReference type="InterPro" id="IPR000917">
    <property type="entry name" value="Sulfatase_N"/>
</dbReference>
<keyword evidence="12" id="KW-1015">Disulfide bond</keyword>
<keyword evidence="21" id="KW-1185">Reference proteome</keyword>
<dbReference type="InterPro" id="IPR017850">
    <property type="entry name" value="Alkaline_phosphatase_core_sf"/>
</dbReference>
<dbReference type="Ensembl" id="ENSSHAT00000049537.1">
    <property type="protein sequence ID" value="ENSSHAP00000025341.1"/>
    <property type="gene ID" value="ENSSHAG00000009521.2"/>
</dbReference>
<evidence type="ECO:0000256" key="5">
    <source>
        <dbReference type="ARBA" id="ARBA00011738"/>
    </source>
</evidence>
<evidence type="ECO:0000256" key="11">
    <source>
        <dbReference type="ARBA" id="ARBA00022837"/>
    </source>
</evidence>
<dbReference type="InterPro" id="IPR024607">
    <property type="entry name" value="Sulfatase_CS"/>
</dbReference>
<dbReference type="FunFam" id="3.40.720.10:FF:000021">
    <property type="entry name" value="Galactosamine (N-acetyl)-6-sulfatase"/>
    <property type="match status" value="1"/>
</dbReference>
<organism evidence="20 21">
    <name type="scientific">Sarcophilus harrisii</name>
    <name type="common">Tasmanian devil</name>
    <name type="synonym">Sarcophilus laniarius</name>
    <dbReference type="NCBI Taxonomy" id="9305"/>
    <lineage>
        <taxon>Eukaryota</taxon>
        <taxon>Metazoa</taxon>
        <taxon>Chordata</taxon>
        <taxon>Craniata</taxon>
        <taxon>Vertebrata</taxon>
        <taxon>Euteleostomi</taxon>
        <taxon>Mammalia</taxon>
        <taxon>Metatheria</taxon>
        <taxon>Dasyuromorphia</taxon>
        <taxon>Dasyuridae</taxon>
        <taxon>Sarcophilus</taxon>
    </lineage>
</organism>
<protein>
    <recommendedName>
        <fullName evidence="7">N-acetylgalactosamine-6-sulfatase</fullName>
        <ecNumber evidence="6">3.1.6.4</ecNumber>
    </recommendedName>
    <alternativeName>
        <fullName evidence="17">Chondroitinsulfatase</fullName>
    </alternativeName>
    <alternativeName>
        <fullName evidence="15">Galactose-6-sulfate sulfatase</fullName>
    </alternativeName>
    <alternativeName>
        <fullName evidence="16">N-acetylgalactosamine-6-sulfate sulfatase</fullName>
    </alternativeName>
</protein>
<evidence type="ECO:0000256" key="1">
    <source>
        <dbReference type="ARBA" id="ARBA00000027"/>
    </source>
</evidence>
<evidence type="ECO:0000256" key="2">
    <source>
        <dbReference type="ARBA" id="ARBA00001913"/>
    </source>
</evidence>
<name>A0A7N4NLT6_SARHA</name>
<keyword evidence="8" id="KW-0479">Metal-binding</keyword>
<evidence type="ECO:0000256" key="14">
    <source>
        <dbReference type="ARBA" id="ARBA00023228"/>
    </source>
</evidence>
<evidence type="ECO:0000256" key="3">
    <source>
        <dbReference type="ARBA" id="ARBA00004371"/>
    </source>
</evidence>
<reference evidence="20" key="2">
    <citation type="submission" date="2025-08" db="UniProtKB">
        <authorList>
            <consortium name="Ensembl"/>
        </authorList>
    </citation>
    <scope>IDENTIFICATION</scope>
</reference>
<evidence type="ECO:0000256" key="15">
    <source>
        <dbReference type="ARBA" id="ARBA00030478"/>
    </source>
</evidence>
<evidence type="ECO:0000256" key="9">
    <source>
        <dbReference type="ARBA" id="ARBA00022729"/>
    </source>
</evidence>
<dbReference type="PANTHER" id="PTHR42693:SF47">
    <property type="entry name" value="N-ACETYLGALACTOSAMINE-6-SULFATASE"/>
    <property type="match status" value="1"/>
</dbReference>
<dbReference type="SUPFAM" id="SSF53649">
    <property type="entry name" value="Alkaline phosphatase-like"/>
    <property type="match status" value="1"/>
</dbReference>
<evidence type="ECO:0000256" key="4">
    <source>
        <dbReference type="ARBA" id="ARBA00008779"/>
    </source>
</evidence>
<comment type="subunit">
    <text evidence="5">Homodimer.</text>
</comment>
<dbReference type="GO" id="GO:0046872">
    <property type="term" value="F:metal ion binding"/>
    <property type="evidence" value="ECO:0007669"/>
    <property type="project" value="UniProtKB-KW"/>
</dbReference>
<comment type="cofactor">
    <cofactor evidence="2">
        <name>Ca(2+)</name>
        <dbReference type="ChEBI" id="CHEBI:29108"/>
    </cofactor>
</comment>
<dbReference type="AlphaFoldDB" id="A0A7N4NLT6"/>
<gene>
    <name evidence="20" type="primary">GALNS</name>
</gene>
<dbReference type="PANTHER" id="PTHR42693">
    <property type="entry name" value="ARYLSULFATASE FAMILY MEMBER"/>
    <property type="match status" value="1"/>
</dbReference>
<dbReference type="GO" id="GO:0043890">
    <property type="term" value="F:N-acetylgalactosamine-6-sulfatase activity"/>
    <property type="evidence" value="ECO:0007669"/>
    <property type="project" value="UniProtKB-EC"/>
</dbReference>
<feature type="domain" description="Sulfatase N-terminal" evidence="19">
    <location>
        <begin position="28"/>
        <end position="349"/>
    </location>
</feature>
<dbReference type="PROSITE" id="PS00523">
    <property type="entry name" value="SULFATASE_1"/>
    <property type="match status" value="1"/>
</dbReference>
<evidence type="ECO:0000256" key="17">
    <source>
        <dbReference type="ARBA" id="ARBA00033059"/>
    </source>
</evidence>
<comment type="catalytic activity">
    <reaction evidence="1">
        <text>Hydrolysis of the 6-sulfate groups of the N-acetyl-D-galactosamine 6-sulfate units of chondroitin sulfate and of the D-galactose 6-sulfate units of keratan sulfate.</text>
        <dbReference type="EC" id="3.1.6.4"/>
    </reaction>
</comment>
<evidence type="ECO:0000256" key="7">
    <source>
        <dbReference type="ARBA" id="ARBA00019527"/>
    </source>
</evidence>
<evidence type="ECO:0000256" key="8">
    <source>
        <dbReference type="ARBA" id="ARBA00022723"/>
    </source>
</evidence>
<feature type="chain" id="PRO_5029776212" description="N-acetylgalactosamine-6-sulfatase" evidence="18">
    <location>
        <begin position="24"/>
        <end position="439"/>
    </location>
</feature>
<keyword evidence="11" id="KW-0106">Calcium</keyword>
<dbReference type="InterPro" id="IPR050738">
    <property type="entry name" value="Sulfatase"/>
</dbReference>
<feature type="signal peptide" evidence="18">
    <location>
        <begin position="1"/>
        <end position="23"/>
    </location>
</feature>
<keyword evidence="9 18" id="KW-0732">Signal</keyword>
<dbReference type="Pfam" id="PF00884">
    <property type="entry name" value="Sulfatase"/>
    <property type="match status" value="1"/>
</dbReference>
<dbReference type="Proteomes" id="UP000007648">
    <property type="component" value="Unassembled WGS sequence"/>
</dbReference>
<dbReference type="Gene3D" id="3.40.720.10">
    <property type="entry name" value="Alkaline Phosphatase, subunit A"/>
    <property type="match status" value="2"/>
</dbReference>
<reference evidence="20 21" key="1">
    <citation type="journal article" date="2011" name="Proc. Natl. Acad. Sci. U.S.A.">
        <title>Genetic diversity and population structure of the endangered marsupial Sarcophilus harrisii (Tasmanian devil).</title>
        <authorList>
            <person name="Miller W."/>
            <person name="Hayes V.M."/>
            <person name="Ratan A."/>
            <person name="Petersen D.C."/>
            <person name="Wittekindt N.E."/>
            <person name="Miller J."/>
            <person name="Walenz B."/>
            <person name="Knight J."/>
            <person name="Qi J."/>
            <person name="Zhao F."/>
            <person name="Wang Q."/>
            <person name="Bedoya-Reina O.C."/>
            <person name="Katiyar N."/>
            <person name="Tomsho L.P."/>
            <person name="Kasson L.M."/>
            <person name="Hardie R.A."/>
            <person name="Woodbridge P."/>
            <person name="Tindall E.A."/>
            <person name="Bertelsen M.F."/>
            <person name="Dixon D."/>
            <person name="Pyecroft S."/>
            <person name="Helgen K.M."/>
            <person name="Lesk A.M."/>
            <person name="Pringle T.H."/>
            <person name="Patterson N."/>
            <person name="Zhang Y."/>
            <person name="Kreiss A."/>
            <person name="Woods G.M."/>
            <person name="Jones M.E."/>
            <person name="Schuster S.C."/>
        </authorList>
    </citation>
    <scope>NUCLEOTIDE SEQUENCE [LARGE SCALE GENOMIC DNA]</scope>
</reference>
<keyword evidence="14" id="KW-0458">Lysosome</keyword>
<evidence type="ECO:0000256" key="12">
    <source>
        <dbReference type="ARBA" id="ARBA00023157"/>
    </source>
</evidence>
<evidence type="ECO:0000256" key="10">
    <source>
        <dbReference type="ARBA" id="ARBA00022801"/>
    </source>
</evidence>
<dbReference type="GeneTree" id="ENSGT00940000157787"/>
<dbReference type="EC" id="3.1.6.4" evidence="6"/>